<keyword evidence="3 4" id="KW-0040">ANK repeat</keyword>
<accession>A0A0M0J552</accession>
<dbReference type="GO" id="GO:0005509">
    <property type="term" value="F:calcium ion binding"/>
    <property type="evidence" value="ECO:0007669"/>
    <property type="project" value="InterPro"/>
</dbReference>
<dbReference type="OrthoDB" id="194358at2759"/>
<evidence type="ECO:0000259" key="5">
    <source>
        <dbReference type="PROSITE" id="PS50222"/>
    </source>
</evidence>
<keyword evidence="7" id="KW-1185">Reference proteome</keyword>
<evidence type="ECO:0000256" key="4">
    <source>
        <dbReference type="PROSITE-ProRule" id="PRU00023"/>
    </source>
</evidence>
<dbReference type="PROSITE" id="PS50088">
    <property type="entry name" value="ANK_REPEAT"/>
    <property type="match status" value="1"/>
</dbReference>
<dbReference type="SMART" id="SM00248">
    <property type="entry name" value="ANK"/>
    <property type="match status" value="2"/>
</dbReference>
<organism evidence="6 7">
    <name type="scientific">Chrysochromulina tobinii</name>
    <dbReference type="NCBI Taxonomy" id="1460289"/>
    <lineage>
        <taxon>Eukaryota</taxon>
        <taxon>Haptista</taxon>
        <taxon>Haptophyta</taxon>
        <taxon>Prymnesiophyceae</taxon>
        <taxon>Prymnesiales</taxon>
        <taxon>Chrysochromulinaceae</taxon>
        <taxon>Chrysochromulina</taxon>
    </lineage>
</organism>
<keyword evidence="2" id="KW-0106">Calcium</keyword>
<dbReference type="InterPro" id="IPR002110">
    <property type="entry name" value="Ankyrin_rpt"/>
</dbReference>
<dbReference type="SUPFAM" id="SSF48403">
    <property type="entry name" value="Ankyrin repeat"/>
    <property type="match status" value="1"/>
</dbReference>
<dbReference type="Gene3D" id="1.25.40.20">
    <property type="entry name" value="Ankyrin repeat-containing domain"/>
    <property type="match status" value="1"/>
</dbReference>
<name>A0A0M0J552_9EUKA</name>
<evidence type="ECO:0000256" key="3">
    <source>
        <dbReference type="ARBA" id="ARBA00023043"/>
    </source>
</evidence>
<evidence type="ECO:0000256" key="2">
    <source>
        <dbReference type="ARBA" id="ARBA00022837"/>
    </source>
</evidence>
<feature type="domain" description="EF-hand" evidence="5">
    <location>
        <begin position="23"/>
        <end position="58"/>
    </location>
</feature>
<evidence type="ECO:0000256" key="1">
    <source>
        <dbReference type="ARBA" id="ARBA00022737"/>
    </source>
</evidence>
<dbReference type="PROSITE" id="PS50222">
    <property type="entry name" value="EF_HAND_2"/>
    <property type="match status" value="1"/>
</dbReference>
<gene>
    <name evidence="6" type="ORF">Ctob_000905</name>
</gene>
<feature type="repeat" description="ANK" evidence="4">
    <location>
        <begin position="367"/>
        <end position="399"/>
    </location>
</feature>
<dbReference type="Pfam" id="PF12796">
    <property type="entry name" value="Ank_2"/>
    <property type="match status" value="1"/>
</dbReference>
<evidence type="ECO:0000313" key="6">
    <source>
        <dbReference type="EMBL" id="KOO21726.1"/>
    </source>
</evidence>
<dbReference type="PROSITE" id="PS00018">
    <property type="entry name" value="EF_HAND_1"/>
    <property type="match status" value="1"/>
</dbReference>
<dbReference type="Proteomes" id="UP000037460">
    <property type="component" value="Unassembled WGS sequence"/>
</dbReference>
<dbReference type="InterPro" id="IPR002048">
    <property type="entry name" value="EF_hand_dom"/>
</dbReference>
<dbReference type="PANTHER" id="PTHR24173">
    <property type="entry name" value="ANKYRIN REPEAT CONTAINING"/>
    <property type="match status" value="1"/>
</dbReference>
<dbReference type="PANTHER" id="PTHR24173:SF74">
    <property type="entry name" value="ANKYRIN REPEAT DOMAIN-CONTAINING PROTEIN 16"/>
    <property type="match status" value="1"/>
</dbReference>
<dbReference type="SUPFAM" id="SSF47473">
    <property type="entry name" value="EF-hand"/>
    <property type="match status" value="1"/>
</dbReference>
<sequence>MDVYTKLDLNADNKLVLAELAAFVGEGAAARFKQLDIDEDGKITRTEFSDAFGRIERELGQSAAISELDEMLQRVDAYNASSEGVAAELSSKGFSLGQLLDFVQEKCHEQKLISETTTTLEVVRNIVIPETQAAGCCYADTLPGGPRTPQTLMSHWWGNTFLHLVRAICEHAAGKNELFPHMYTQAERAKTYWLCIFAVNQHAAACHFMGCSCGCPKFGSGDVKCQVDKFPRVMRRMSSHGLAMDLQLRTLTRVWVLSELETAMHSSPPLATKFCGVVSTEILERPEVPSVLQAEASFEADRELILTAIASNEGGVAQFDRLIQTMALREIALMRAFAFVLRGEAALLGAELQQRPELLDSADSKGRGETLLMRAARYGHVPVVRELLERGADVGLATRGMGFTALHYGAICFNPGAHADVLELLLQARAEPGALNCFGRTALEESVLAFGEEALGTQLLLGATPDAQQAVARAHAATGFTPQPRDAELFAHGALRQDSWSRPDIVLSIKQPIDGEIAAFNPWVKPIEFGTVANEIVPNYPQARTLVTASQRFAAYVRYRWPLWEFTSLVLQYTTENDPAFYRVDLERGELRQINRGDEKLTVKQQIYDENSVLTKVQCSIRMLYP</sequence>
<protein>
    <recommendedName>
        <fullName evidence="5">EF-hand domain-containing protein</fullName>
    </recommendedName>
</protein>
<dbReference type="PROSITE" id="PS50297">
    <property type="entry name" value="ANK_REP_REGION"/>
    <property type="match status" value="1"/>
</dbReference>
<dbReference type="Gene3D" id="1.10.238.10">
    <property type="entry name" value="EF-hand"/>
    <property type="match status" value="1"/>
</dbReference>
<proteinExistence type="predicted"/>
<dbReference type="InterPro" id="IPR011992">
    <property type="entry name" value="EF-hand-dom_pair"/>
</dbReference>
<comment type="caution">
    <text evidence="6">The sequence shown here is derived from an EMBL/GenBank/DDBJ whole genome shotgun (WGS) entry which is preliminary data.</text>
</comment>
<dbReference type="AlphaFoldDB" id="A0A0M0J552"/>
<evidence type="ECO:0000313" key="7">
    <source>
        <dbReference type="Proteomes" id="UP000037460"/>
    </source>
</evidence>
<keyword evidence="1" id="KW-0677">Repeat</keyword>
<dbReference type="InterPro" id="IPR036770">
    <property type="entry name" value="Ankyrin_rpt-contain_sf"/>
</dbReference>
<dbReference type="EMBL" id="JWZX01003339">
    <property type="protein sequence ID" value="KOO21726.1"/>
    <property type="molecule type" value="Genomic_DNA"/>
</dbReference>
<dbReference type="InterPro" id="IPR018247">
    <property type="entry name" value="EF_Hand_1_Ca_BS"/>
</dbReference>
<reference evidence="7" key="1">
    <citation type="journal article" date="2015" name="PLoS Genet.">
        <title>Genome Sequence and Transcriptome Analyses of Chrysochromulina tobin: Metabolic Tools for Enhanced Algal Fitness in the Prominent Order Prymnesiales (Haptophyceae).</title>
        <authorList>
            <person name="Hovde B.T."/>
            <person name="Deodato C.R."/>
            <person name="Hunsperger H.M."/>
            <person name="Ryken S.A."/>
            <person name="Yost W."/>
            <person name="Jha R.K."/>
            <person name="Patterson J."/>
            <person name="Monnat R.J. Jr."/>
            <person name="Barlow S.B."/>
            <person name="Starkenburg S.R."/>
            <person name="Cattolico R.A."/>
        </authorList>
    </citation>
    <scope>NUCLEOTIDE SEQUENCE</scope>
    <source>
        <strain evidence="7">CCMP291</strain>
    </source>
</reference>